<dbReference type="InterPro" id="IPR035917">
    <property type="entry name" value="YjbQ-like_sf"/>
</dbReference>
<dbReference type="HOGENOM" id="CLU_096980_1_2_3"/>
<evidence type="ECO:0008006" key="3">
    <source>
        <dbReference type="Google" id="ProtNLM"/>
    </source>
</evidence>
<dbReference type="NCBIfam" id="TIGR00149">
    <property type="entry name" value="TIGR00149_YjbQ"/>
    <property type="match status" value="1"/>
</dbReference>
<dbReference type="PANTHER" id="PTHR30615">
    <property type="entry name" value="UNCHARACTERIZED PROTEIN YJBQ-RELATED"/>
    <property type="match status" value="1"/>
</dbReference>
<dbReference type="InterPro" id="IPR001602">
    <property type="entry name" value="UPF0047_YjbQ-like"/>
</dbReference>
<protein>
    <recommendedName>
        <fullName evidence="3">Secondary thiamine-phosphate synthase enzyme</fullName>
    </recommendedName>
</protein>
<dbReference type="Proteomes" id="UP000002274">
    <property type="component" value="Chromosome"/>
</dbReference>
<evidence type="ECO:0000313" key="2">
    <source>
        <dbReference type="Proteomes" id="UP000002274"/>
    </source>
</evidence>
<dbReference type="Pfam" id="PF01894">
    <property type="entry name" value="YjbQ"/>
    <property type="match status" value="1"/>
</dbReference>
<accession>A2C787</accession>
<dbReference type="EMBL" id="CP000554">
    <property type="protein sequence ID" value="ABM77347.1"/>
    <property type="molecule type" value="Genomic_DNA"/>
</dbReference>
<dbReference type="SUPFAM" id="SSF111038">
    <property type="entry name" value="YjbQ-like"/>
    <property type="match status" value="1"/>
</dbReference>
<sequence>MPTDEINTLERNKGLITVITEGPLAFHRISEPLQQLIEQHGYREGALVLAGLHTTTALIVNEWEERLLEDIKHWLNQLAPADLTWKHNDLHLRPNIPEDEPRNAHAHLQALLLGNHLTVSVQDAQLVLGRYQDVILVELDGPRRRQVGVSFLGA</sequence>
<evidence type="ECO:0000313" key="1">
    <source>
        <dbReference type="EMBL" id="ABM77347.1"/>
    </source>
</evidence>
<dbReference type="KEGG" id="pmf:P9303_05951"/>
<proteinExistence type="predicted"/>
<dbReference type="AlphaFoldDB" id="A2C787"/>
<dbReference type="PANTHER" id="PTHR30615:SF16">
    <property type="entry name" value="SECONDARY THIAMINE-PHOSPHATE SYNTHASE ENZYME"/>
    <property type="match status" value="1"/>
</dbReference>
<organism evidence="1 2">
    <name type="scientific">Prochlorococcus marinus (strain MIT 9303)</name>
    <dbReference type="NCBI Taxonomy" id="59922"/>
    <lineage>
        <taxon>Bacteria</taxon>
        <taxon>Bacillati</taxon>
        <taxon>Cyanobacteriota</taxon>
        <taxon>Cyanophyceae</taxon>
        <taxon>Synechococcales</taxon>
        <taxon>Prochlorococcaceae</taxon>
        <taxon>Prochlorococcus</taxon>
    </lineage>
</organism>
<dbReference type="Gene3D" id="2.60.120.460">
    <property type="entry name" value="YjbQ-like"/>
    <property type="match status" value="1"/>
</dbReference>
<dbReference type="STRING" id="59922.P9303_05951"/>
<dbReference type="PIRSF" id="PIRSF004681">
    <property type="entry name" value="UCP004681"/>
    <property type="match status" value="1"/>
</dbReference>
<dbReference type="BioCyc" id="PMAR59922:G1G80-546-MONOMER"/>
<gene>
    <name evidence="1" type="ordered locus">P9303_05951</name>
</gene>
<name>A2C787_PROM3</name>
<dbReference type="RefSeq" id="WP_011825267.1">
    <property type="nucleotide sequence ID" value="NC_008820.1"/>
</dbReference>
<reference evidence="1 2" key="1">
    <citation type="journal article" date="2007" name="PLoS Genet.">
        <title>Patterns and implications of gene gain and loss in the evolution of Prochlorococcus.</title>
        <authorList>
            <person name="Kettler G.C."/>
            <person name="Martiny A.C."/>
            <person name="Huang K."/>
            <person name="Zucker J."/>
            <person name="Coleman M.L."/>
            <person name="Rodrigue S."/>
            <person name="Chen F."/>
            <person name="Lapidus A."/>
            <person name="Ferriera S."/>
            <person name="Johnson J."/>
            <person name="Steglich C."/>
            <person name="Church G.M."/>
            <person name="Richardson P."/>
            <person name="Chisholm S.W."/>
        </authorList>
    </citation>
    <scope>NUCLEOTIDE SEQUENCE [LARGE SCALE GENOMIC DNA]</scope>
    <source>
        <strain evidence="1 2">MIT 9303</strain>
    </source>
</reference>